<accession>A0A2J9VJA9</accession>
<dbReference type="Proteomes" id="UP000053748">
    <property type="component" value="Unassembled WGS sequence"/>
</dbReference>
<comment type="caution">
    <text evidence="1">The sequence shown here is derived from an EMBL/GenBank/DDBJ whole genome shotgun (WGS) entry which is preliminary data.</text>
</comment>
<protein>
    <submittedName>
        <fullName evidence="1">Uncharacterized protein</fullName>
    </submittedName>
</protein>
<gene>
    <name evidence="1" type="ORF">AL544_002635</name>
</gene>
<dbReference type="EMBL" id="LOSJ02000001">
    <property type="protein sequence ID" value="PNM63863.1"/>
    <property type="molecule type" value="Genomic_DNA"/>
</dbReference>
<organism evidence="1 2">
    <name type="scientific">Vibrio mimicus</name>
    <dbReference type="NCBI Taxonomy" id="674"/>
    <lineage>
        <taxon>Bacteria</taxon>
        <taxon>Pseudomonadati</taxon>
        <taxon>Pseudomonadota</taxon>
        <taxon>Gammaproteobacteria</taxon>
        <taxon>Vibrionales</taxon>
        <taxon>Vibrionaceae</taxon>
        <taxon>Vibrio</taxon>
    </lineage>
</organism>
<sequence length="250" mass="28325">MSVELKEYEQVLVGAGWFIPPYVPLAQIINAAERLKHVDGSERQNILEQTLKDMYWPERLAAMSLYRYAETPVLTMYKEIISESIEAHYLGLDHIAVSGLLPVIEGAARSLAEQRGIGFKGVRTLFVVLCDDCKQQAQEERLGTVNEVCSMMDSFKLFCKQHLYQSSEKYFLEDNTNRHGILHGSFSDKDYGRPLNFYKCLAAVEFLCWISAFKANVSWLLPGTSNQSKALGAYYQSLEALAVAKRNIFS</sequence>
<evidence type="ECO:0000313" key="2">
    <source>
        <dbReference type="Proteomes" id="UP000053748"/>
    </source>
</evidence>
<proteinExistence type="predicted"/>
<dbReference type="RefSeq" id="WP_000110112.1">
    <property type="nucleotide sequence ID" value="NZ_CAWMSS010000002.1"/>
</dbReference>
<keyword evidence="2" id="KW-1185">Reference proteome</keyword>
<dbReference type="AlphaFoldDB" id="A0A2J9VJA9"/>
<evidence type="ECO:0000313" key="1">
    <source>
        <dbReference type="EMBL" id="PNM63863.1"/>
    </source>
</evidence>
<name>A0A2J9VJA9_VIBMI</name>
<dbReference type="OrthoDB" id="7022932at2"/>
<reference evidence="1" key="1">
    <citation type="submission" date="2017-12" db="EMBL/GenBank/DDBJ databases">
        <title>FDA dAtabase for Regulatory Grade micrObial Sequences (FDA-ARGOS): Supporting development and validation of Infectious Disease Dx tests.</title>
        <authorList>
            <person name="Hoffmann M."/>
            <person name="Allard M."/>
            <person name="Evans P."/>
            <person name="Brown E."/>
            <person name="Tallon L.J."/>
            <person name="Sadzewicz L."/>
            <person name="Sengamalay N."/>
            <person name="Ott S."/>
            <person name="Godinez A."/>
            <person name="Nagaraj S."/>
            <person name="Vavikolanu K."/>
            <person name="Aluvathingal J."/>
            <person name="Nadendla S."/>
            <person name="Hobson J."/>
            <person name="Sichtig H."/>
        </authorList>
    </citation>
    <scope>NUCLEOTIDE SEQUENCE [LARGE SCALE GENOMIC DNA]</scope>
    <source>
        <strain evidence="1">FDAARGOS_113</strain>
    </source>
</reference>